<evidence type="ECO:0000313" key="8">
    <source>
        <dbReference type="Proteomes" id="UP000295252"/>
    </source>
</evidence>
<keyword evidence="8" id="KW-1185">Reference proteome</keyword>
<reference evidence="8" key="1">
    <citation type="journal article" date="2014" name="Science">
        <title>The coffee genome provides insight into the convergent evolution of caffeine biosynthesis.</title>
        <authorList>
            <person name="Denoeud F."/>
            <person name="Carretero-Paulet L."/>
            <person name="Dereeper A."/>
            <person name="Droc G."/>
            <person name="Guyot R."/>
            <person name="Pietrella M."/>
            <person name="Zheng C."/>
            <person name="Alberti A."/>
            <person name="Anthony F."/>
            <person name="Aprea G."/>
            <person name="Aury J.M."/>
            <person name="Bento P."/>
            <person name="Bernard M."/>
            <person name="Bocs S."/>
            <person name="Campa C."/>
            <person name="Cenci A."/>
            <person name="Combes M.C."/>
            <person name="Crouzillat D."/>
            <person name="Da Silva C."/>
            <person name="Daddiego L."/>
            <person name="De Bellis F."/>
            <person name="Dussert S."/>
            <person name="Garsmeur O."/>
            <person name="Gayraud T."/>
            <person name="Guignon V."/>
            <person name="Jahn K."/>
            <person name="Jamilloux V."/>
            <person name="Joet T."/>
            <person name="Labadie K."/>
            <person name="Lan T."/>
            <person name="Leclercq J."/>
            <person name="Lepelley M."/>
            <person name="Leroy T."/>
            <person name="Li L.T."/>
            <person name="Librado P."/>
            <person name="Lopez L."/>
            <person name="Munoz A."/>
            <person name="Noel B."/>
            <person name="Pallavicini A."/>
            <person name="Perrotta G."/>
            <person name="Poncet V."/>
            <person name="Pot D."/>
            <person name="Priyono X."/>
            <person name="Rigoreau M."/>
            <person name="Rouard M."/>
            <person name="Rozas J."/>
            <person name="Tranchant-Dubreuil C."/>
            <person name="VanBuren R."/>
            <person name="Zhang Q."/>
            <person name="Andrade A.C."/>
            <person name="Argout X."/>
            <person name="Bertrand B."/>
            <person name="de Kochko A."/>
            <person name="Graziosi G."/>
            <person name="Henry R.J."/>
            <person name="Jayarama X."/>
            <person name="Ming R."/>
            <person name="Nagai C."/>
            <person name="Rounsley S."/>
            <person name="Sankoff D."/>
            <person name="Giuliano G."/>
            <person name="Albert V.A."/>
            <person name="Wincker P."/>
            <person name="Lashermes P."/>
        </authorList>
    </citation>
    <scope>NUCLEOTIDE SEQUENCE [LARGE SCALE GENOMIC DNA]</scope>
    <source>
        <strain evidence="8">cv. DH200-94</strain>
    </source>
</reference>
<evidence type="ECO:0000256" key="5">
    <source>
        <dbReference type="ARBA" id="ARBA00022833"/>
    </source>
</evidence>
<dbReference type="STRING" id="49390.A0A068UD91"/>
<dbReference type="Pfam" id="PF08240">
    <property type="entry name" value="ADH_N"/>
    <property type="match status" value="1"/>
</dbReference>
<dbReference type="EMBL" id="HG739101">
    <property type="protein sequence ID" value="CDP05608.1"/>
    <property type="molecule type" value="Genomic_DNA"/>
</dbReference>
<dbReference type="PANTHER" id="PTHR43880:SF58">
    <property type="entry name" value="ALCOHOL DEHYDROGENASE CLASS-3"/>
    <property type="match status" value="1"/>
</dbReference>
<dbReference type="InterPro" id="IPR011032">
    <property type="entry name" value="GroES-like_sf"/>
</dbReference>
<proteinExistence type="predicted"/>
<evidence type="ECO:0000256" key="3">
    <source>
        <dbReference type="ARBA" id="ARBA00022490"/>
    </source>
</evidence>
<dbReference type="GO" id="GO:0046294">
    <property type="term" value="P:formaldehyde catabolic process"/>
    <property type="evidence" value="ECO:0007669"/>
    <property type="project" value="TreeGrafter"/>
</dbReference>
<name>A0A068UD91_COFCA</name>
<dbReference type="SUPFAM" id="SSF50129">
    <property type="entry name" value="GroES-like"/>
    <property type="match status" value="1"/>
</dbReference>
<dbReference type="GO" id="GO:0005829">
    <property type="term" value="C:cytosol"/>
    <property type="evidence" value="ECO:0007669"/>
    <property type="project" value="TreeGrafter"/>
</dbReference>
<comment type="subunit">
    <text evidence="2">Homodimer.</text>
</comment>
<dbReference type="GO" id="GO:0008270">
    <property type="term" value="F:zinc ion binding"/>
    <property type="evidence" value="ECO:0007669"/>
    <property type="project" value="TreeGrafter"/>
</dbReference>
<evidence type="ECO:0000259" key="6">
    <source>
        <dbReference type="Pfam" id="PF08240"/>
    </source>
</evidence>
<dbReference type="InParanoid" id="A0A068UD91"/>
<dbReference type="Gene3D" id="3.90.180.10">
    <property type="entry name" value="Medium-chain alcohol dehydrogenases, catalytic domain"/>
    <property type="match status" value="1"/>
</dbReference>
<evidence type="ECO:0000256" key="2">
    <source>
        <dbReference type="ARBA" id="ARBA00011738"/>
    </source>
</evidence>
<keyword evidence="3" id="KW-0963">Cytoplasm</keyword>
<sequence length="128" mass="14040">MQVALPQAGEVRVKILYTALCHTDAYTWSGKVSSPFVHEAAGIVESVGKGVTKVKPEDHVIPCYQINHLKLKNNTRKLLLHSQADKPPCVVPSKPQIPSKSQGLKQVAADYFQAVHELKLSAPVQDFT</sequence>
<dbReference type="InterPro" id="IPR013154">
    <property type="entry name" value="ADH-like_N"/>
</dbReference>
<dbReference type="Gramene" id="CDP05608">
    <property type="protein sequence ID" value="CDP05608"/>
    <property type="gene ID" value="GSCOC_T00020754001"/>
</dbReference>
<dbReference type="AlphaFoldDB" id="A0A068UD91"/>
<evidence type="ECO:0000256" key="1">
    <source>
        <dbReference type="ARBA" id="ARBA00004496"/>
    </source>
</evidence>
<evidence type="ECO:0000313" key="7">
    <source>
        <dbReference type="EMBL" id="CDP05608.1"/>
    </source>
</evidence>
<accession>A0A068UD91</accession>
<evidence type="ECO:0000256" key="4">
    <source>
        <dbReference type="ARBA" id="ARBA00022723"/>
    </source>
</evidence>
<gene>
    <name evidence="7" type="ORF">GSCOC_T00020754001</name>
</gene>
<keyword evidence="5" id="KW-0862">Zinc</keyword>
<organism evidence="7 8">
    <name type="scientific">Coffea canephora</name>
    <name type="common">Robusta coffee</name>
    <dbReference type="NCBI Taxonomy" id="49390"/>
    <lineage>
        <taxon>Eukaryota</taxon>
        <taxon>Viridiplantae</taxon>
        <taxon>Streptophyta</taxon>
        <taxon>Embryophyta</taxon>
        <taxon>Tracheophyta</taxon>
        <taxon>Spermatophyta</taxon>
        <taxon>Magnoliopsida</taxon>
        <taxon>eudicotyledons</taxon>
        <taxon>Gunneridae</taxon>
        <taxon>Pentapetalae</taxon>
        <taxon>asterids</taxon>
        <taxon>lamiids</taxon>
        <taxon>Gentianales</taxon>
        <taxon>Rubiaceae</taxon>
        <taxon>Ixoroideae</taxon>
        <taxon>Gardenieae complex</taxon>
        <taxon>Bertiereae - Coffeeae clade</taxon>
        <taxon>Coffeeae</taxon>
        <taxon>Coffea</taxon>
    </lineage>
</organism>
<comment type="subcellular location">
    <subcellularLocation>
        <location evidence="1">Cytoplasm</location>
    </subcellularLocation>
</comment>
<dbReference type="OrthoDB" id="417550at2759"/>
<protein>
    <recommendedName>
        <fullName evidence="6">Alcohol dehydrogenase-like N-terminal domain-containing protein</fullName>
    </recommendedName>
</protein>
<dbReference type="PhylomeDB" id="A0A068UD91"/>
<dbReference type="Proteomes" id="UP000295252">
    <property type="component" value="Chromosome XI"/>
</dbReference>
<dbReference type="GO" id="GO:0051903">
    <property type="term" value="F:S-(hydroxymethyl)glutathione dehydrogenase [NAD(P)+] activity"/>
    <property type="evidence" value="ECO:0007669"/>
    <property type="project" value="TreeGrafter"/>
</dbReference>
<feature type="domain" description="Alcohol dehydrogenase-like N-terminal" evidence="6">
    <location>
        <begin position="8"/>
        <end position="64"/>
    </location>
</feature>
<keyword evidence="4" id="KW-0479">Metal-binding</keyword>
<dbReference type="PANTHER" id="PTHR43880">
    <property type="entry name" value="ALCOHOL DEHYDROGENASE"/>
    <property type="match status" value="1"/>
</dbReference>